<dbReference type="Pfam" id="PF13853">
    <property type="entry name" value="7tm_4"/>
    <property type="match status" value="1"/>
</dbReference>
<keyword evidence="9 11" id="KW-0675">Receptor</keyword>
<feature type="transmembrane region" description="Helical" evidence="12">
    <location>
        <begin position="98"/>
        <end position="120"/>
    </location>
</feature>
<dbReference type="InterPro" id="IPR017452">
    <property type="entry name" value="GPCR_Rhodpsn_7TM"/>
</dbReference>
<sequence length="312" mass="34698">MEPRNHTAVSEFLLLGLTEDPALQPLIFSLFLSMYLVTILGNLLIILAVSSEPRLHTPMYFFLSNLSFNDVCFSTSTIPKMLVNILTEVQSTTYTDCLSQVCFVLIFGGLENCLLTVMAYDRYVAICHPLRYTVIMNPCLCVQLILISLLISTVDALLHTLMVLRLSFCTALEIPHFFCELAQVIKLACSDTLINNLLVYLVSGVFAGVFLSGIIFSYVHIVSSVLRMPSSQGKYKAFSTCGSHLSVVSLFYGTGFGVYISSEVTDSPRKTAVASVMYSVVPQMLNPFIYSLRNRDMKGALRKLIDRRSSLL</sequence>
<keyword evidence="8 12" id="KW-0472">Membrane</keyword>
<dbReference type="GO" id="GO:0005886">
    <property type="term" value="C:plasma membrane"/>
    <property type="evidence" value="ECO:0007669"/>
    <property type="project" value="UniProtKB-SubCell"/>
</dbReference>
<keyword evidence="4 11" id="KW-0812">Transmembrane</keyword>
<evidence type="ECO:0000256" key="3">
    <source>
        <dbReference type="ARBA" id="ARBA00022606"/>
    </source>
</evidence>
<evidence type="ECO:0000256" key="9">
    <source>
        <dbReference type="ARBA" id="ARBA00023170"/>
    </source>
</evidence>
<feature type="transmembrane region" description="Helical" evidence="12">
    <location>
        <begin position="59"/>
        <end position="78"/>
    </location>
</feature>
<feature type="domain" description="G-protein coupled receptors family 1 profile" evidence="13">
    <location>
        <begin position="41"/>
        <end position="290"/>
    </location>
</feature>
<dbReference type="GO" id="GO:0004930">
    <property type="term" value="F:G protein-coupled receptor activity"/>
    <property type="evidence" value="ECO:0007669"/>
    <property type="project" value="UniProtKB-KW"/>
</dbReference>
<feature type="transmembrane region" description="Helical" evidence="12">
    <location>
        <begin position="242"/>
        <end position="260"/>
    </location>
</feature>
<dbReference type="PROSITE" id="PS00237">
    <property type="entry name" value="G_PROTEIN_RECEP_F1_1"/>
    <property type="match status" value="1"/>
</dbReference>
<evidence type="ECO:0000259" key="13">
    <source>
        <dbReference type="PROSITE" id="PS50262"/>
    </source>
</evidence>
<proteinExistence type="inferred from homology"/>
<dbReference type="InterPro" id="IPR000276">
    <property type="entry name" value="GPCR_Rhodpsn"/>
</dbReference>
<dbReference type="Gene3D" id="1.20.1070.10">
    <property type="entry name" value="Rhodopsin 7-helix transmembrane proteins"/>
    <property type="match status" value="1"/>
</dbReference>
<evidence type="ECO:0000256" key="1">
    <source>
        <dbReference type="ARBA" id="ARBA00004651"/>
    </source>
</evidence>
<dbReference type="PRINTS" id="PR00237">
    <property type="entry name" value="GPCRRHODOPSN"/>
</dbReference>
<keyword evidence="5 12" id="KW-0552">Olfaction</keyword>
<keyword evidence="7 11" id="KW-0297">G-protein coupled receptor</keyword>
<evidence type="ECO:0000256" key="11">
    <source>
        <dbReference type="RuleBase" id="RU000688"/>
    </source>
</evidence>
<dbReference type="AlphaFoldDB" id="A0A834QPP7"/>
<feature type="transmembrane region" description="Helical" evidence="12">
    <location>
        <begin position="26"/>
        <end position="47"/>
    </location>
</feature>
<feature type="transmembrane region" description="Helical" evidence="12">
    <location>
        <begin position="132"/>
        <end position="154"/>
    </location>
</feature>
<evidence type="ECO:0000256" key="8">
    <source>
        <dbReference type="ARBA" id="ARBA00023136"/>
    </source>
</evidence>
<dbReference type="InterPro" id="IPR000725">
    <property type="entry name" value="Olfact_rcpt"/>
</dbReference>
<protein>
    <recommendedName>
        <fullName evidence="12">Olfactory receptor</fullName>
    </recommendedName>
</protein>
<dbReference type="FunFam" id="1.20.1070.10:FF:000009">
    <property type="entry name" value="Olfactory receptor"/>
    <property type="match status" value="1"/>
</dbReference>
<accession>A0A834QPP7</accession>
<dbReference type="Proteomes" id="UP000662637">
    <property type="component" value="Unassembled WGS sequence"/>
</dbReference>
<evidence type="ECO:0000313" key="15">
    <source>
        <dbReference type="Proteomes" id="UP000662637"/>
    </source>
</evidence>
<dbReference type="PROSITE" id="PS50262">
    <property type="entry name" value="G_PROTEIN_RECEP_F1_2"/>
    <property type="match status" value="1"/>
</dbReference>
<dbReference type="CDD" id="cd15234">
    <property type="entry name" value="7tmA_OR7-like"/>
    <property type="match status" value="1"/>
</dbReference>
<feature type="transmembrane region" description="Helical" evidence="12">
    <location>
        <begin position="272"/>
        <end position="292"/>
    </location>
</feature>
<comment type="caution">
    <text evidence="14">The sequence shown here is derived from an EMBL/GenBank/DDBJ whole genome shotgun (WGS) entry which is preliminary data.</text>
</comment>
<feature type="transmembrane region" description="Helical" evidence="12">
    <location>
        <begin position="197"/>
        <end position="221"/>
    </location>
</feature>
<dbReference type="SMART" id="SM01381">
    <property type="entry name" value="7TM_GPCR_Srsx"/>
    <property type="match status" value="1"/>
</dbReference>
<evidence type="ECO:0000256" key="4">
    <source>
        <dbReference type="ARBA" id="ARBA00022692"/>
    </source>
</evidence>
<evidence type="ECO:0000256" key="12">
    <source>
        <dbReference type="RuleBase" id="RU363047"/>
    </source>
</evidence>
<keyword evidence="2 12" id="KW-1003">Cell membrane</keyword>
<dbReference type="SUPFAM" id="SSF81321">
    <property type="entry name" value="Family A G protein-coupled receptor-like"/>
    <property type="match status" value="1"/>
</dbReference>
<evidence type="ECO:0000256" key="5">
    <source>
        <dbReference type="ARBA" id="ARBA00022725"/>
    </source>
</evidence>
<dbReference type="PANTHER" id="PTHR48001">
    <property type="entry name" value="OLFACTORY RECEPTOR"/>
    <property type="match status" value="1"/>
</dbReference>
<reference evidence="14" key="1">
    <citation type="submission" date="2020-08" db="EMBL/GenBank/DDBJ databases">
        <authorList>
            <person name="Shumante A."/>
            <person name="Zimin A.V."/>
            <person name="Puiu D."/>
            <person name="Salzberg S.L."/>
        </authorList>
    </citation>
    <scope>NUCLEOTIDE SEQUENCE</scope>
    <source>
        <strain evidence="14">WC2-LM</strain>
        <tissue evidence="14">Liver</tissue>
    </source>
</reference>
<evidence type="ECO:0000256" key="10">
    <source>
        <dbReference type="ARBA" id="ARBA00023224"/>
    </source>
</evidence>
<keyword evidence="6 12" id="KW-1133">Transmembrane helix</keyword>
<name>A0A834QPP7_MARMO</name>
<dbReference type="EMBL" id="WJEC01000650">
    <property type="protein sequence ID" value="KAF7482081.1"/>
    <property type="molecule type" value="Genomic_DNA"/>
</dbReference>
<evidence type="ECO:0000313" key="14">
    <source>
        <dbReference type="EMBL" id="KAF7482081.1"/>
    </source>
</evidence>
<evidence type="ECO:0000256" key="6">
    <source>
        <dbReference type="ARBA" id="ARBA00022989"/>
    </source>
</evidence>
<comment type="similarity">
    <text evidence="11">Belongs to the G-protein coupled receptor 1 family.</text>
</comment>
<comment type="subcellular location">
    <subcellularLocation>
        <location evidence="1 12">Cell membrane</location>
        <topology evidence="1 12">Multi-pass membrane protein</topology>
    </subcellularLocation>
</comment>
<gene>
    <name evidence="14" type="ORF">GHT09_006674</name>
</gene>
<dbReference type="PRINTS" id="PR00245">
    <property type="entry name" value="OLFACTORYR"/>
</dbReference>
<keyword evidence="10 11" id="KW-0807">Transducer</keyword>
<keyword evidence="3 12" id="KW-0716">Sensory transduction</keyword>
<dbReference type="GO" id="GO:0004984">
    <property type="term" value="F:olfactory receptor activity"/>
    <property type="evidence" value="ECO:0007669"/>
    <property type="project" value="InterPro"/>
</dbReference>
<organism evidence="14 15">
    <name type="scientific">Marmota monax</name>
    <name type="common">Woodchuck</name>
    <dbReference type="NCBI Taxonomy" id="9995"/>
    <lineage>
        <taxon>Eukaryota</taxon>
        <taxon>Metazoa</taxon>
        <taxon>Chordata</taxon>
        <taxon>Craniata</taxon>
        <taxon>Vertebrata</taxon>
        <taxon>Euteleostomi</taxon>
        <taxon>Mammalia</taxon>
        <taxon>Eutheria</taxon>
        <taxon>Euarchontoglires</taxon>
        <taxon>Glires</taxon>
        <taxon>Rodentia</taxon>
        <taxon>Sciuromorpha</taxon>
        <taxon>Sciuridae</taxon>
        <taxon>Xerinae</taxon>
        <taxon>Marmotini</taxon>
        <taxon>Marmota</taxon>
    </lineage>
</organism>
<evidence type="ECO:0000256" key="7">
    <source>
        <dbReference type="ARBA" id="ARBA00023040"/>
    </source>
</evidence>
<evidence type="ECO:0000256" key="2">
    <source>
        <dbReference type="ARBA" id="ARBA00022475"/>
    </source>
</evidence>